<sequence length="361" mass="41073">MRNFVEKICNHYATELNFSGVCMIKIKGETVFEKAYGYANRAFKIKNEVDTSFDTASVTKVFTAVAVLQLVERGKLSLDDKIVNIIDLKGTKIPDDVTIEQLLNHTSGIADDADEEAGEDYAALFIHSPNYAIRECKDFLKNFAYKDPNFKAGTNVRYCNCSFVLLGLAIEKITGMKYQDYVTKNIFEKAGMTGTGFYSMDGINENTAEGYTNITDTDGSIIGYKKNIYSYPPTGTADSGAYTTADDLNRFLIGIQNGTLLNEQYFDILMHPHCNFYESKENNQIPGLYKRNGYAFEFFMINDEKEPFCIYKDGCNYGVSAMFSYYPEKDISLVLLSNQECNVWAMRREIQLELYKKYYNQ</sequence>
<evidence type="ECO:0000256" key="2">
    <source>
        <dbReference type="ARBA" id="ARBA00023136"/>
    </source>
</evidence>
<dbReference type="EMBL" id="BMBA01000004">
    <property type="protein sequence ID" value="GFZ33092.1"/>
    <property type="molecule type" value="Genomic_DNA"/>
</dbReference>
<keyword evidence="2" id="KW-0472">Membrane</keyword>
<name>A0ABQ1EE82_9CLOT</name>
<keyword evidence="4" id="KW-0378">Hydrolase</keyword>
<dbReference type="InterPro" id="IPR012338">
    <property type="entry name" value="Beta-lactam/transpept-like"/>
</dbReference>
<evidence type="ECO:0000259" key="3">
    <source>
        <dbReference type="Pfam" id="PF00144"/>
    </source>
</evidence>
<dbReference type="Pfam" id="PF00144">
    <property type="entry name" value="Beta-lactamase"/>
    <property type="match status" value="1"/>
</dbReference>
<dbReference type="Gene3D" id="3.40.710.10">
    <property type="entry name" value="DD-peptidase/beta-lactamase superfamily"/>
    <property type="match status" value="1"/>
</dbReference>
<evidence type="ECO:0000313" key="4">
    <source>
        <dbReference type="EMBL" id="GFZ33092.1"/>
    </source>
</evidence>
<dbReference type="InterPro" id="IPR001466">
    <property type="entry name" value="Beta-lactam-related"/>
</dbReference>
<comment type="caution">
    <text evidence="4">The sequence shown here is derived from an EMBL/GenBank/DDBJ whole genome shotgun (WGS) entry which is preliminary data.</text>
</comment>
<dbReference type="Proteomes" id="UP000663802">
    <property type="component" value="Unassembled WGS sequence"/>
</dbReference>
<dbReference type="InterPro" id="IPR050491">
    <property type="entry name" value="AmpC-like"/>
</dbReference>
<accession>A0ABQ1EE82</accession>
<dbReference type="GO" id="GO:0016787">
    <property type="term" value="F:hydrolase activity"/>
    <property type="evidence" value="ECO:0007669"/>
    <property type="project" value="UniProtKB-KW"/>
</dbReference>
<reference evidence="4 5" key="1">
    <citation type="journal article" date="2021" name="Int. J. Syst. Evol. Microbiol.">
        <title>Clostridium zeae sp. nov., isolated from corn silage.</title>
        <authorList>
            <person name="Kobayashi H."/>
            <person name="Tanizawa Y."/>
            <person name="Yagura M."/>
            <person name="Sakamoto M."/>
            <person name="Ohkuma M."/>
            <person name="Tohno M."/>
        </authorList>
    </citation>
    <scope>NUCLEOTIDE SEQUENCE [LARGE SCALE GENOMIC DNA]</scope>
    <source>
        <strain evidence="4 5">CSC2</strain>
    </source>
</reference>
<dbReference type="PANTHER" id="PTHR46825">
    <property type="entry name" value="D-ALANYL-D-ALANINE-CARBOXYPEPTIDASE/ENDOPEPTIDASE AMPH"/>
    <property type="match status" value="1"/>
</dbReference>
<comment type="subcellular location">
    <subcellularLocation>
        <location evidence="1">Membrane</location>
    </subcellularLocation>
</comment>
<evidence type="ECO:0000256" key="1">
    <source>
        <dbReference type="ARBA" id="ARBA00004370"/>
    </source>
</evidence>
<organism evidence="4 5">
    <name type="scientific">Clostridium zeae</name>
    <dbReference type="NCBI Taxonomy" id="2759022"/>
    <lineage>
        <taxon>Bacteria</taxon>
        <taxon>Bacillati</taxon>
        <taxon>Bacillota</taxon>
        <taxon>Clostridia</taxon>
        <taxon>Eubacteriales</taxon>
        <taxon>Clostridiaceae</taxon>
        <taxon>Clostridium</taxon>
    </lineage>
</organism>
<feature type="domain" description="Beta-lactamase-related" evidence="3">
    <location>
        <begin position="25"/>
        <end position="340"/>
    </location>
</feature>
<dbReference type="SUPFAM" id="SSF56601">
    <property type="entry name" value="beta-lactamase/transpeptidase-like"/>
    <property type="match status" value="1"/>
</dbReference>
<protein>
    <submittedName>
        <fullName evidence="4">Serine hydrolase</fullName>
    </submittedName>
</protein>
<evidence type="ECO:0000313" key="5">
    <source>
        <dbReference type="Proteomes" id="UP000663802"/>
    </source>
</evidence>
<keyword evidence="5" id="KW-1185">Reference proteome</keyword>
<proteinExistence type="predicted"/>
<dbReference type="RefSeq" id="WP_206871335.1">
    <property type="nucleotide sequence ID" value="NZ_BMBA01000004.1"/>
</dbReference>
<dbReference type="PANTHER" id="PTHR46825:SF11">
    <property type="entry name" value="PENICILLIN-BINDING PROTEIN 4"/>
    <property type="match status" value="1"/>
</dbReference>
<gene>
    <name evidence="4" type="ORF">CSC2_36180</name>
</gene>